<name>A0ABM4DJW1_HYDVU</name>
<dbReference type="Proteomes" id="UP001652625">
    <property type="component" value="Chromosome 15"/>
</dbReference>
<dbReference type="InterPro" id="IPR029030">
    <property type="entry name" value="Caspase-like_dom_sf"/>
</dbReference>
<dbReference type="PROSITE" id="PS50208">
    <property type="entry name" value="CASPASE_P20"/>
    <property type="match status" value="1"/>
</dbReference>
<dbReference type="InterPro" id="IPR002398">
    <property type="entry name" value="Pept_C14"/>
</dbReference>
<evidence type="ECO:0000259" key="4">
    <source>
        <dbReference type="PROSITE" id="PS50208"/>
    </source>
</evidence>
<evidence type="ECO:0000313" key="6">
    <source>
        <dbReference type="RefSeq" id="XP_065674824.1"/>
    </source>
</evidence>
<reference evidence="6" key="1">
    <citation type="submission" date="2025-08" db="UniProtKB">
        <authorList>
            <consortium name="RefSeq"/>
        </authorList>
    </citation>
    <scope>IDENTIFICATION</scope>
</reference>
<organism evidence="5 6">
    <name type="scientific">Hydra vulgaris</name>
    <name type="common">Hydra</name>
    <name type="synonym">Hydra attenuata</name>
    <dbReference type="NCBI Taxonomy" id="6087"/>
    <lineage>
        <taxon>Eukaryota</taxon>
        <taxon>Metazoa</taxon>
        <taxon>Cnidaria</taxon>
        <taxon>Hydrozoa</taxon>
        <taxon>Hydroidolina</taxon>
        <taxon>Anthoathecata</taxon>
        <taxon>Aplanulata</taxon>
        <taxon>Hydridae</taxon>
        <taxon>Hydra</taxon>
    </lineage>
</organism>
<evidence type="ECO:0000313" key="5">
    <source>
        <dbReference type="Proteomes" id="UP001652625"/>
    </source>
</evidence>
<feature type="domain" description="Caspase family p10" evidence="3">
    <location>
        <begin position="343"/>
        <end position="436"/>
    </location>
</feature>
<dbReference type="PROSITE" id="PS50207">
    <property type="entry name" value="CASPASE_P10"/>
    <property type="match status" value="1"/>
</dbReference>
<keyword evidence="5" id="KW-1185">Reference proteome</keyword>
<dbReference type="InterPro" id="IPR015917">
    <property type="entry name" value="Pept_C14A"/>
</dbReference>
<comment type="similarity">
    <text evidence="1 2">Belongs to the peptidase C14A family.</text>
</comment>
<evidence type="ECO:0000256" key="1">
    <source>
        <dbReference type="ARBA" id="ARBA00010134"/>
    </source>
</evidence>
<dbReference type="InterPro" id="IPR002138">
    <property type="entry name" value="Pept_C14_p10"/>
</dbReference>
<evidence type="ECO:0000259" key="3">
    <source>
        <dbReference type="PROSITE" id="PS50207"/>
    </source>
</evidence>
<dbReference type="GeneID" id="100208228"/>
<gene>
    <name evidence="6" type="primary">LOC100208228</name>
</gene>
<accession>A0ABM4DJW1</accession>
<dbReference type="InterPro" id="IPR001309">
    <property type="entry name" value="Pept_C14_p20"/>
</dbReference>
<dbReference type="Pfam" id="PF00656">
    <property type="entry name" value="Peptidase_C14"/>
    <property type="match status" value="1"/>
</dbReference>
<dbReference type="CDD" id="cd00032">
    <property type="entry name" value="CASc"/>
    <property type="match status" value="1"/>
</dbReference>
<dbReference type="Gene3D" id="3.40.50.1460">
    <property type="match status" value="1"/>
</dbReference>
<dbReference type="PRINTS" id="PR00376">
    <property type="entry name" value="IL1BCENZYME"/>
</dbReference>
<dbReference type="PANTHER" id="PTHR10454">
    <property type="entry name" value="CASPASE"/>
    <property type="match status" value="1"/>
</dbReference>
<evidence type="ECO:0000256" key="2">
    <source>
        <dbReference type="RuleBase" id="RU003971"/>
    </source>
</evidence>
<protein>
    <submittedName>
        <fullName evidence="6">Caspase-3</fullName>
    </submittedName>
</protein>
<sequence>MGSNLTKRNPEKITVDELDTPFKITDVQETLDFDENTIIFHEDGSTVHVIVDSAVDIKIDTAVDVKVDTAADAKVDSTVDVKVDSDVDKKVDSIVDSAADVKIVLTNPQGNEVSITESYNKESATLNTNELTDGKRNIKFPSVQNEASGSVFQQSERKDREGIIFLQRTYLPKQPDDKFFDLKNNLDSDYFYKMDTFPRGILTIINVKDFMESSGMQKYPRSGTDADAESLCNLFLEMGFIVDRFDNPTSADVVRILKNAANQNYSKLSCCVVAVLTHGNEGIIYCTDTCLKIRDITKLFRTINLAGKPKLFFIQACQGSEYMSSLDQVDGPGSLPQKSKKEKVLNLPSESDFLYAYSTVPGYFAWRNARNGSWFIQAVVSVFRENAHKMDVLRLLTRVNEKISQNKSVTCDANTDNKRQIASAVSQLRKDLFLMPIYGPLKSLSKNEQH</sequence>
<proteinExistence type="inferred from homology"/>
<feature type="domain" description="Caspase family p20" evidence="4">
    <location>
        <begin position="198"/>
        <end position="321"/>
    </location>
</feature>
<dbReference type="SUPFAM" id="SSF52129">
    <property type="entry name" value="Caspase-like"/>
    <property type="match status" value="1"/>
</dbReference>
<dbReference type="SMART" id="SM00115">
    <property type="entry name" value="CASc"/>
    <property type="match status" value="1"/>
</dbReference>
<dbReference type="InterPro" id="IPR033139">
    <property type="entry name" value="Caspase_cys_AS"/>
</dbReference>
<dbReference type="PANTHER" id="PTHR10454:SF210">
    <property type="entry name" value="CASPASE-2"/>
    <property type="match status" value="1"/>
</dbReference>
<dbReference type="InterPro" id="IPR011600">
    <property type="entry name" value="Pept_C14_caspase"/>
</dbReference>
<dbReference type="PROSITE" id="PS01122">
    <property type="entry name" value="CASPASE_CYS"/>
    <property type="match status" value="1"/>
</dbReference>
<dbReference type="RefSeq" id="XP_065674824.1">
    <property type="nucleotide sequence ID" value="XM_065818752.1"/>
</dbReference>